<dbReference type="Gene3D" id="3.40.50.10540">
    <property type="entry name" value="Crotonobetainyl-coa:carnitine coa-transferase, domain 1"/>
    <property type="match status" value="1"/>
</dbReference>
<dbReference type="InterPro" id="IPR044855">
    <property type="entry name" value="CoA-Trfase_III_dom3_sf"/>
</dbReference>
<name>A0A916XEW9_9HYPH</name>
<organism evidence="2 3">
    <name type="scientific">Chelatococcus reniformis</name>
    <dbReference type="NCBI Taxonomy" id="1494448"/>
    <lineage>
        <taxon>Bacteria</taxon>
        <taxon>Pseudomonadati</taxon>
        <taxon>Pseudomonadota</taxon>
        <taxon>Alphaproteobacteria</taxon>
        <taxon>Hyphomicrobiales</taxon>
        <taxon>Chelatococcaceae</taxon>
        <taxon>Chelatococcus</taxon>
    </lineage>
</organism>
<evidence type="ECO:0000256" key="1">
    <source>
        <dbReference type="ARBA" id="ARBA00022679"/>
    </source>
</evidence>
<evidence type="ECO:0000313" key="3">
    <source>
        <dbReference type="Proteomes" id="UP000637002"/>
    </source>
</evidence>
<comment type="caution">
    <text evidence="2">The sequence shown here is derived from an EMBL/GenBank/DDBJ whole genome shotgun (WGS) entry which is preliminary data.</text>
</comment>
<keyword evidence="1 2" id="KW-0808">Transferase</keyword>
<dbReference type="EMBL" id="BMGG01000004">
    <property type="protein sequence ID" value="GGC65506.1"/>
    <property type="molecule type" value="Genomic_DNA"/>
</dbReference>
<dbReference type="Pfam" id="PF02515">
    <property type="entry name" value="CoA_transf_3"/>
    <property type="match status" value="1"/>
</dbReference>
<dbReference type="Proteomes" id="UP000637002">
    <property type="component" value="Unassembled WGS sequence"/>
</dbReference>
<dbReference type="Gene3D" id="3.30.1540.10">
    <property type="entry name" value="formyl-coa transferase, domain 3"/>
    <property type="match status" value="1"/>
</dbReference>
<dbReference type="GO" id="GO:0008410">
    <property type="term" value="F:CoA-transferase activity"/>
    <property type="evidence" value="ECO:0007669"/>
    <property type="project" value="TreeGrafter"/>
</dbReference>
<proteinExistence type="predicted"/>
<accession>A0A916XEW9</accession>
<keyword evidence="3" id="KW-1185">Reference proteome</keyword>
<dbReference type="PANTHER" id="PTHR48207">
    <property type="entry name" value="SUCCINATE--HYDROXYMETHYLGLUTARATE COA-TRANSFERASE"/>
    <property type="match status" value="1"/>
</dbReference>
<dbReference type="PANTHER" id="PTHR48207:SF3">
    <property type="entry name" value="SUCCINATE--HYDROXYMETHYLGLUTARATE COA-TRANSFERASE"/>
    <property type="match status" value="1"/>
</dbReference>
<protein>
    <submittedName>
        <fullName evidence="2">CoA transferase</fullName>
    </submittedName>
</protein>
<reference evidence="2" key="2">
    <citation type="submission" date="2020-09" db="EMBL/GenBank/DDBJ databases">
        <authorList>
            <person name="Sun Q."/>
            <person name="Zhou Y."/>
        </authorList>
    </citation>
    <scope>NUCLEOTIDE SEQUENCE</scope>
    <source>
        <strain evidence="2">CGMCC 1.12919</strain>
    </source>
</reference>
<dbReference type="RefSeq" id="WP_210324493.1">
    <property type="nucleotide sequence ID" value="NZ_BMGG01000004.1"/>
</dbReference>
<dbReference type="InterPro" id="IPR023606">
    <property type="entry name" value="CoA-Trfase_III_dom_1_sf"/>
</dbReference>
<dbReference type="SUPFAM" id="SSF89796">
    <property type="entry name" value="CoA-transferase family III (CaiB/BaiF)"/>
    <property type="match status" value="1"/>
</dbReference>
<reference evidence="2" key="1">
    <citation type="journal article" date="2014" name="Int. J. Syst. Evol. Microbiol.">
        <title>Complete genome sequence of Corynebacterium casei LMG S-19264T (=DSM 44701T), isolated from a smear-ripened cheese.</title>
        <authorList>
            <consortium name="US DOE Joint Genome Institute (JGI-PGF)"/>
            <person name="Walter F."/>
            <person name="Albersmeier A."/>
            <person name="Kalinowski J."/>
            <person name="Ruckert C."/>
        </authorList>
    </citation>
    <scope>NUCLEOTIDE SEQUENCE</scope>
    <source>
        <strain evidence="2">CGMCC 1.12919</strain>
    </source>
</reference>
<evidence type="ECO:0000313" key="2">
    <source>
        <dbReference type="EMBL" id="GGC65506.1"/>
    </source>
</evidence>
<dbReference type="InterPro" id="IPR003673">
    <property type="entry name" value="CoA-Trfase_fam_III"/>
</dbReference>
<dbReference type="InterPro" id="IPR050483">
    <property type="entry name" value="CoA-transferase_III_domain"/>
</dbReference>
<dbReference type="AlphaFoldDB" id="A0A916XEW9"/>
<gene>
    <name evidence="2" type="ORF">GCM10010994_25120</name>
</gene>
<sequence length="418" mass="44333">MSTDPSQRFGALDDITVLDLTQMLAGPYGTMMLADHGADVIKIEPFGGDVTRGAAASPSHGGSSLGAYFQSVNRNKRSVCLDLKRPEGRDAFKRLVAGADAVVENFRAEVMDRLGLGYEALRQINPRLVYGTLRGFGDPRTGASPYARWPAFDVVAQAMGGVMAITGPDPMTPTKVGPGIGDIIPGIMLAFGVVSAIHHARRTGVGQFVDISMVDSIFAVCERMVWQHSAEGTVPGPEGNHHPFLCPFGMFPASDGHVTIAAHTDDFFAVLCAKLDMADVAGDMRFTDKGGRTRDRRELIVAISRHTARHSKAELTARLGGRIPYGPVMNIADIADDPHFAAREMIVTLEQPNGRPVQVAGVPLKMTATPGGVRRRSPFLGEDTVPVLRAAGLTDQAIAALVKSGAALTGAGEARAAE</sequence>